<reference evidence="1 2" key="1">
    <citation type="journal article" date="2014" name="Genome Announc.">
        <title>Trypanosoma cruzi Clone Dm28c Draft Genome Sequence.</title>
        <authorList>
            <person name="Grisard E.C."/>
            <person name="Teixeira S.M."/>
            <person name="de Almeida L.G."/>
            <person name="Stoco P.H."/>
            <person name="Gerber A.L."/>
            <person name="Talavera-Lopez C."/>
            <person name="Lima O.C."/>
            <person name="Andersson B."/>
            <person name="de Vasconcelos A.T."/>
        </authorList>
    </citation>
    <scope>NUCLEOTIDE SEQUENCE [LARGE SCALE GENOMIC DNA]</scope>
    <source>
        <strain evidence="1 2">Dm28c</strain>
    </source>
</reference>
<evidence type="ECO:0000313" key="1">
    <source>
        <dbReference type="EMBL" id="ESS55366.1"/>
    </source>
</evidence>
<protein>
    <submittedName>
        <fullName evidence="1">Uncharacterized protein</fullName>
    </submittedName>
</protein>
<dbReference type="EMBL" id="AYLP01000870">
    <property type="protein sequence ID" value="ESS55366.1"/>
    <property type="molecule type" value="Genomic_DNA"/>
</dbReference>
<proteinExistence type="predicted"/>
<dbReference type="Proteomes" id="UP000017861">
    <property type="component" value="Unassembled WGS sequence"/>
</dbReference>
<accession>V5CJ17</accession>
<name>V5CJ17_TRYCR</name>
<organism evidence="1 2">
    <name type="scientific">Trypanosoma cruzi Dm28c</name>
    <dbReference type="NCBI Taxonomy" id="1416333"/>
    <lineage>
        <taxon>Eukaryota</taxon>
        <taxon>Discoba</taxon>
        <taxon>Euglenozoa</taxon>
        <taxon>Kinetoplastea</taxon>
        <taxon>Metakinetoplastina</taxon>
        <taxon>Trypanosomatida</taxon>
        <taxon>Trypanosomatidae</taxon>
        <taxon>Trypanosoma</taxon>
        <taxon>Schizotrypanum</taxon>
    </lineage>
</organism>
<dbReference type="VEuPathDB" id="TriTrypDB:TCDM_13167"/>
<sequence>MSLTKDFEEAFPLYPCDPSPRANIPLAAARLITLHPSAHCLRIAFVRTIHHNSCGSPFARPVSIYFCLWWCHKHAPFKRQTRRQAIGRLCRVVDNALPHPTPRQSLHNLYDAGLTHVFLHRSGGHVRHICSTHHKVRNHWELLRIAVQQLVEEVRTGSHRFPDPGCPNQHTRMRRKVLLRTTAKPLGCIAFDNLPHSLHLTVNTQVTSGSILPPRVRPSLVRGKHHQPGTRCTGLLHSVILFNSLANCLVRPWLFRFPLLHFHSRPFTVGNLHDMAPPRILQRLVASSSVFSFCPLLRFFVFLQCSKEGCV</sequence>
<evidence type="ECO:0000313" key="2">
    <source>
        <dbReference type="Proteomes" id="UP000017861"/>
    </source>
</evidence>
<comment type="caution">
    <text evidence="1">The sequence shown here is derived from an EMBL/GenBank/DDBJ whole genome shotgun (WGS) entry which is preliminary data.</text>
</comment>
<gene>
    <name evidence="1" type="ORF">TCDM_13167</name>
</gene>
<dbReference type="AlphaFoldDB" id="V5CJ17"/>